<dbReference type="Proteomes" id="UP001500456">
    <property type="component" value="Unassembled WGS sequence"/>
</dbReference>
<proteinExistence type="predicted"/>
<protein>
    <submittedName>
        <fullName evidence="2">Uncharacterized protein</fullName>
    </submittedName>
</protein>
<feature type="region of interest" description="Disordered" evidence="1">
    <location>
        <begin position="36"/>
        <end position="60"/>
    </location>
</feature>
<comment type="caution">
    <text evidence="2">The sequence shown here is derived from an EMBL/GenBank/DDBJ whole genome shotgun (WGS) entry which is preliminary data.</text>
</comment>
<gene>
    <name evidence="2" type="ORF">GCM10022232_58010</name>
</gene>
<accession>A0ABP7SBX9</accession>
<name>A0ABP7SBX9_9ACTN</name>
<feature type="compositionally biased region" description="Basic and acidic residues" evidence="1">
    <location>
        <begin position="36"/>
        <end position="47"/>
    </location>
</feature>
<evidence type="ECO:0000313" key="2">
    <source>
        <dbReference type="EMBL" id="GAA4009627.1"/>
    </source>
</evidence>
<organism evidence="2 3">
    <name type="scientific">Streptomyces plumbiresistens</name>
    <dbReference type="NCBI Taxonomy" id="511811"/>
    <lineage>
        <taxon>Bacteria</taxon>
        <taxon>Bacillati</taxon>
        <taxon>Actinomycetota</taxon>
        <taxon>Actinomycetes</taxon>
        <taxon>Kitasatosporales</taxon>
        <taxon>Streptomycetaceae</taxon>
        <taxon>Streptomyces</taxon>
    </lineage>
</organism>
<dbReference type="EMBL" id="BAAAZX010000018">
    <property type="protein sequence ID" value="GAA4009627.1"/>
    <property type="molecule type" value="Genomic_DNA"/>
</dbReference>
<evidence type="ECO:0000313" key="3">
    <source>
        <dbReference type="Proteomes" id="UP001500456"/>
    </source>
</evidence>
<keyword evidence="3" id="KW-1185">Reference proteome</keyword>
<sequence>MDVDGVGSGVFAEAAGAKATTPVTVATVTATADRRRAERVGKKELSWRGRGQGCPSVQAG</sequence>
<reference evidence="3" key="1">
    <citation type="journal article" date="2019" name="Int. J. Syst. Evol. Microbiol.">
        <title>The Global Catalogue of Microorganisms (GCM) 10K type strain sequencing project: providing services to taxonomists for standard genome sequencing and annotation.</title>
        <authorList>
            <consortium name="The Broad Institute Genomics Platform"/>
            <consortium name="The Broad Institute Genome Sequencing Center for Infectious Disease"/>
            <person name="Wu L."/>
            <person name="Ma J."/>
        </authorList>
    </citation>
    <scope>NUCLEOTIDE SEQUENCE [LARGE SCALE GENOMIC DNA]</scope>
    <source>
        <strain evidence="3">JCM 16924</strain>
    </source>
</reference>
<evidence type="ECO:0000256" key="1">
    <source>
        <dbReference type="SAM" id="MobiDB-lite"/>
    </source>
</evidence>